<proteinExistence type="predicted"/>
<dbReference type="Proteomes" id="UP000292118">
    <property type="component" value="Chromosome"/>
</dbReference>
<gene>
    <name evidence="2" type="ORF">ET471_10160</name>
</gene>
<feature type="region of interest" description="Disordered" evidence="1">
    <location>
        <begin position="1"/>
        <end position="112"/>
    </location>
</feature>
<reference evidence="2 3" key="1">
    <citation type="submission" date="2019-01" db="EMBL/GenBank/DDBJ databases">
        <title>Genome sequencing of strain FW10M-9.</title>
        <authorList>
            <person name="Heo J."/>
            <person name="Kim S.-J."/>
            <person name="Kim J.-S."/>
            <person name="Hong S.-B."/>
            <person name="Kwon S.-W."/>
        </authorList>
    </citation>
    <scope>NUCLEOTIDE SEQUENCE [LARGE SCALE GENOMIC DNA]</scope>
    <source>
        <strain evidence="2 3">FW10M-9</strain>
    </source>
</reference>
<evidence type="ECO:0000313" key="2">
    <source>
        <dbReference type="EMBL" id="QAY70348.1"/>
    </source>
</evidence>
<dbReference type="KEGG" id="xya:ET471_10160"/>
<name>A0A4P6FIF8_9MICO</name>
<feature type="compositionally biased region" description="Basic and acidic residues" evidence="1">
    <location>
        <begin position="17"/>
        <end position="36"/>
    </location>
</feature>
<dbReference type="EMBL" id="CP035493">
    <property type="protein sequence ID" value="QAY70348.1"/>
    <property type="molecule type" value="Genomic_DNA"/>
</dbReference>
<keyword evidence="3" id="KW-1185">Reference proteome</keyword>
<dbReference type="RefSeq" id="WP_129188026.1">
    <property type="nucleotide sequence ID" value="NZ_CP035493.1"/>
</dbReference>
<evidence type="ECO:0008006" key="4">
    <source>
        <dbReference type="Google" id="ProtNLM"/>
    </source>
</evidence>
<dbReference type="AlphaFoldDB" id="A0A4P6FIF8"/>
<evidence type="ECO:0000256" key="1">
    <source>
        <dbReference type="SAM" id="MobiDB-lite"/>
    </source>
</evidence>
<protein>
    <recommendedName>
        <fullName evidence="4">DUF5709 domain-containing protein</fullName>
    </recommendedName>
</protein>
<sequence length="112" mass="12233">MSTLPGRDAWRDAGVAEPDRHEREVREVDPDDKPADDVANLLEEALRGRGTAVRPDSAEDYQPGTARPDLEDRAAEADVAEQADEVRGLDEDDAYAADEPSLPETSDEDAED</sequence>
<evidence type="ECO:0000313" key="3">
    <source>
        <dbReference type="Proteomes" id="UP000292118"/>
    </source>
</evidence>
<accession>A0A4P6FIF8</accession>
<organism evidence="2 3">
    <name type="scientific">Xylanimonas protaetiae</name>
    <dbReference type="NCBI Taxonomy" id="2509457"/>
    <lineage>
        <taxon>Bacteria</taxon>
        <taxon>Bacillati</taxon>
        <taxon>Actinomycetota</taxon>
        <taxon>Actinomycetes</taxon>
        <taxon>Micrococcales</taxon>
        <taxon>Promicromonosporaceae</taxon>
        <taxon>Xylanimonas</taxon>
    </lineage>
</organism>